<feature type="non-terminal residue" evidence="2">
    <location>
        <position position="31"/>
    </location>
</feature>
<sequence>HTNFDNTFYFCFFLVLSSLLRWRGVVCVRSP</sequence>
<reference evidence="2" key="1">
    <citation type="submission" date="2023-10" db="EMBL/GenBank/DDBJ databases">
        <title>Genome assemblies of two species of porcelain crab, Petrolisthes cinctipes and Petrolisthes manimaculis (Anomura: Porcellanidae).</title>
        <authorList>
            <person name="Angst P."/>
        </authorList>
    </citation>
    <scope>NUCLEOTIDE SEQUENCE</scope>
    <source>
        <strain evidence="2">PB745_01</strain>
        <tissue evidence="2">Gill</tissue>
    </source>
</reference>
<dbReference type="Proteomes" id="UP001286313">
    <property type="component" value="Unassembled WGS sequence"/>
</dbReference>
<comment type="caution">
    <text evidence="2">The sequence shown here is derived from an EMBL/GenBank/DDBJ whole genome shotgun (WGS) entry which is preliminary data.</text>
</comment>
<name>A0AAE1BPT5_PETCI</name>
<evidence type="ECO:0000313" key="3">
    <source>
        <dbReference type="Proteomes" id="UP001286313"/>
    </source>
</evidence>
<keyword evidence="1" id="KW-0812">Transmembrane</keyword>
<keyword evidence="3" id="KW-1185">Reference proteome</keyword>
<organism evidence="2 3">
    <name type="scientific">Petrolisthes cinctipes</name>
    <name type="common">Flat porcelain crab</name>
    <dbReference type="NCBI Taxonomy" id="88211"/>
    <lineage>
        <taxon>Eukaryota</taxon>
        <taxon>Metazoa</taxon>
        <taxon>Ecdysozoa</taxon>
        <taxon>Arthropoda</taxon>
        <taxon>Crustacea</taxon>
        <taxon>Multicrustacea</taxon>
        <taxon>Malacostraca</taxon>
        <taxon>Eumalacostraca</taxon>
        <taxon>Eucarida</taxon>
        <taxon>Decapoda</taxon>
        <taxon>Pleocyemata</taxon>
        <taxon>Anomura</taxon>
        <taxon>Galatheoidea</taxon>
        <taxon>Porcellanidae</taxon>
        <taxon>Petrolisthes</taxon>
    </lineage>
</organism>
<gene>
    <name evidence="2" type="ORF">Pcinc_038789</name>
</gene>
<evidence type="ECO:0000256" key="1">
    <source>
        <dbReference type="SAM" id="Phobius"/>
    </source>
</evidence>
<feature type="transmembrane region" description="Helical" evidence="1">
    <location>
        <begin position="6"/>
        <end position="22"/>
    </location>
</feature>
<accession>A0AAE1BPT5</accession>
<evidence type="ECO:0000313" key="2">
    <source>
        <dbReference type="EMBL" id="KAK3854752.1"/>
    </source>
</evidence>
<dbReference type="AlphaFoldDB" id="A0AAE1BPT5"/>
<keyword evidence="1" id="KW-0472">Membrane</keyword>
<dbReference type="EMBL" id="JAWQEG010006463">
    <property type="protein sequence ID" value="KAK3854752.1"/>
    <property type="molecule type" value="Genomic_DNA"/>
</dbReference>
<protein>
    <submittedName>
        <fullName evidence="2">Uncharacterized protein</fullName>
    </submittedName>
</protein>
<proteinExistence type="predicted"/>
<keyword evidence="1" id="KW-1133">Transmembrane helix</keyword>